<feature type="binding site" evidence="10">
    <location>
        <position position="182"/>
    </location>
    <ligand>
        <name>Mg(2+)</name>
        <dbReference type="ChEBI" id="CHEBI:18420"/>
    </ligand>
</feature>
<dbReference type="Gene3D" id="3.40.50.1000">
    <property type="entry name" value="HAD superfamily/HAD-like"/>
    <property type="match status" value="1"/>
</dbReference>
<dbReference type="InterPro" id="IPR006439">
    <property type="entry name" value="HAD-SF_hydro_IA"/>
</dbReference>
<dbReference type="SFLD" id="SFLDG01135">
    <property type="entry name" value="C1.5.6:_HAD__Beta-PGM__Phospha"/>
    <property type="match status" value="1"/>
</dbReference>
<evidence type="ECO:0000256" key="3">
    <source>
        <dbReference type="ARBA" id="ARBA00004818"/>
    </source>
</evidence>
<dbReference type="SUPFAM" id="SSF56784">
    <property type="entry name" value="HAD-like"/>
    <property type="match status" value="1"/>
</dbReference>
<dbReference type="InterPro" id="IPR036412">
    <property type="entry name" value="HAD-like_sf"/>
</dbReference>
<evidence type="ECO:0000256" key="2">
    <source>
        <dbReference type="ARBA" id="ARBA00001946"/>
    </source>
</evidence>
<evidence type="ECO:0000256" key="5">
    <source>
        <dbReference type="ARBA" id="ARBA00013078"/>
    </source>
</evidence>
<reference evidence="11 12" key="1">
    <citation type="submission" date="2021-04" db="EMBL/GenBank/DDBJ databases">
        <title>Pseudomonas boanensis sp. nov., a bacterium isolated from river water used for household purposes in Boane District, Mozambique.</title>
        <authorList>
            <person name="Nicklasson M."/>
            <person name="Martin-Rodriguez A.J."/>
            <person name="Thorell K."/>
            <person name="Neves L."/>
            <person name="Mussagy A."/>
            <person name="Rydberg H.A."/>
            <person name="Hernroth B."/>
            <person name="Svensson-Stadler L."/>
            <person name="Sjoling A."/>
        </authorList>
    </citation>
    <scope>NUCLEOTIDE SEQUENCE [LARGE SCALE GENOMIC DNA]</scope>
    <source>
        <strain evidence="11 12">DB1</strain>
    </source>
</reference>
<dbReference type="HAMAP" id="MF_00495">
    <property type="entry name" value="GPH_hydrolase_bact"/>
    <property type="match status" value="1"/>
</dbReference>
<dbReference type="Gene3D" id="1.10.150.240">
    <property type="entry name" value="Putative phosphatase, domain 2"/>
    <property type="match status" value="1"/>
</dbReference>
<comment type="function">
    <text evidence="10">Specifically catalyzes the dephosphorylation of 2-phosphoglycolate. Is involved in the dissimilation of the intracellular 2-phosphoglycolate formed during the DNA repair of 3'-phosphoglycolate ends, a major class of DNA lesions induced by oxidative stress.</text>
</comment>
<dbReference type="NCBIfam" id="NF009695">
    <property type="entry name" value="PRK13222.1-2"/>
    <property type="match status" value="1"/>
</dbReference>
<dbReference type="InterPro" id="IPR023198">
    <property type="entry name" value="PGP-like_dom2"/>
</dbReference>
<keyword evidence="7 10" id="KW-0378">Hydrolase</keyword>
<sequence>MSTLQRLFEGRLPRLVMFDLDGTLVDSVPDLAAAIDRMLVALGRPAAGVEQVREWVGNGARVLVRRALAGGLDHSAVHDTDAERGLELFMEAYGESHALTRVYPGVAETLKWLKKRGVELALITNKPERFVAPLLDEMKLGRYFPLIIAGDTLPQQKPDPSALLHVMHMTGVSRGEALFIGDSRNDVLAAKAAGVKCVALSYGYNHGRPISEEEPALVVGDLRELLPGGCAAHGAALMSPDSSEYPPQRDRNVVAPCKRWLERAGMIIIKAVARWRWRA</sequence>
<dbReference type="PRINTS" id="PR00413">
    <property type="entry name" value="HADHALOGNASE"/>
</dbReference>
<evidence type="ECO:0000256" key="4">
    <source>
        <dbReference type="ARBA" id="ARBA00006171"/>
    </source>
</evidence>
<evidence type="ECO:0000313" key="12">
    <source>
        <dbReference type="Proteomes" id="UP001519667"/>
    </source>
</evidence>
<dbReference type="InterPro" id="IPR050155">
    <property type="entry name" value="HAD-like_hydrolase_sf"/>
</dbReference>
<keyword evidence="12" id="KW-1185">Reference proteome</keyword>
<evidence type="ECO:0000256" key="1">
    <source>
        <dbReference type="ARBA" id="ARBA00000830"/>
    </source>
</evidence>
<accession>A0ABS5XPC1</accession>
<keyword evidence="9 10" id="KW-0119">Carbohydrate metabolism</keyword>
<proteinExistence type="inferred from homology"/>
<dbReference type="EMBL" id="JAGTIS010000021">
    <property type="protein sequence ID" value="MBT8769133.1"/>
    <property type="molecule type" value="Genomic_DNA"/>
</dbReference>
<comment type="caution">
    <text evidence="11">The sequence shown here is derived from an EMBL/GenBank/DDBJ whole genome shotgun (WGS) entry which is preliminary data.</text>
</comment>
<dbReference type="GO" id="GO:0008967">
    <property type="term" value="F:phosphoglycolate phosphatase activity"/>
    <property type="evidence" value="ECO:0007669"/>
    <property type="project" value="UniProtKB-EC"/>
</dbReference>
<dbReference type="Proteomes" id="UP001519667">
    <property type="component" value="Unassembled WGS sequence"/>
</dbReference>
<evidence type="ECO:0000256" key="7">
    <source>
        <dbReference type="ARBA" id="ARBA00022801"/>
    </source>
</evidence>
<dbReference type="InterPro" id="IPR037512">
    <property type="entry name" value="PGPase_prok"/>
</dbReference>
<feature type="binding site" evidence="10">
    <location>
        <position position="19"/>
    </location>
    <ligand>
        <name>Mg(2+)</name>
        <dbReference type="ChEBI" id="CHEBI:18420"/>
    </ligand>
</feature>
<dbReference type="CDD" id="cd16417">
    <property type="entry name" value="HAD_PGPase"/>
    <property type="match status" value="1"/>
</dbReference>
<dbReference type="EC" id="3.1.3.18" evidence="5 10"/>
<evidence type="ECO:0000313" key="11">
    <source>
        <dbReference type="EMBL" id="MBT8769133.1"/>
    </source>
</evidence>
<name>A0ABS5XPC1_9GAMM</name>
<evidence type="ECO:0000256" key="8">
    <source>
        <dbReference type="ARBA" id="ARBA00022842"/>
    </source>
</evidence>
<dbReference type="Pfam" id="PF00702">
    <property type="entry name" value="Hydrolase"/>
    <property type="match status" value="1"/>
</dbReference>
<evidence type="ECO:0000256" key="6">
    <source>
        <dbReference type="ARBA" id="ARBA00022723"/>
    </source>
</evidence>
<feature type="binding site" evidence="10">
    <location>
        <position position="21"/>
    </location>
    <ligand>
        <name>Mg(2+)</name>
        <dbReference type="ChEBI" id="CHEBI:18420"/>
    </ligand>
</feature>
<gene>
    <name evidence="11" type="ORF">J7302_23795</name>
</gene>
<protein>
    <recommendedName>
        <fullName evidence="5 10">Phosphoglycolate phosphatase</fullName>
        <shortName evidence="10">PGP</shortName>
        <shortName evidence="10">PGPase</shortName>
        <ecNumber evidence="5 10">3.1.3.18</ecNumber>
    </recommendedName>
</protein>
<organism evidence="11 12">
    <name type="scientific">Metapseudomonas boanensis</name>
    <dbReference type="NCBI Taxonomy" id="2822138"/>
    <lineage>
        <taxon>Bacteria</taxon>
        <taxon>Pseudomonadati</taxon>
        <taxon>Pseudomonadota</taxon>
        <taxon>Gammaproteobacteria</taxon>
        <taxon>Pseudomonadales</taxon>
        <taxon>Pseudomonadaceae</taxon>
        <taxon>Metapseudomonas</taxon>
    </lineage>
</organism>
<comment type="pathway">
    <text evidence="3 10">Organic acid metabolism; glycolate biosynthesis; glycolate from 2-phosphoglycolate: step 1/1.</text>
</comment>
<dbReference type="SFLD" id="SFLDG01129">
    <property type="entry name" value="C1.5:_HAD__Beta-PGM__Phosphata"/>
    <property type="match status" value="1"/>
</dbReference>
<dbReference type="NCBIfam" id="TIGR01549">
    <property type="entry name" value="HAD-SF-IA-v1"/>
    <property type="match status" value="1"/>
</dbReference>
<dbReference type="NCBIfam" id="TIGR01449">
    <property type="entry name" value="PGP_bact"/>
    <property type="match status" value="1"/>
</dbReference>
<comment type="similarity">
    <text evidence="4 10">Belongs to the HAD-like hydrolase superfamily. CbbY/CbbZ/Gph/YieH family.</text>
</comment>
<feature type="active site" description="Nucleophile" evidence="10">
    <location>
        <position position="19"/>
    </location>
</feature>
<dbReference type="SFLD" id="SFLDS00003">
    <property type="entry name" value="Haloacid_Dehalogenase"/>
    <property type="match status" value="1"/>
</dbReference>
<dbReference type="PANTHER" id="PTHR43434">
    <property type="entry name" value="PHOSPHOGLYCOLATE PHOSPHATASE"/>
    <property type="match status" value="1"/>
</dbReference>
<dbReference type="InterPro" id="IPR023214">
    <property type="entry name" value="HAD_sf"/>
</dbReference>
<evidence type="ECO:0000256" key="9">
    <source>
        <dbReference type="ARBA" id="ARBA00023277"/>
    </source>
</evidence>
<comment type="catalytic activity">
    <reaction evidence="1 10">
        <text>2-phosphoglycolate + H2O = glycolate + phosphate</text>
        <dbReference type="Rhea" id="RHEA:14369"/>
        <dbReference type="ChEBI" id="CHEBI:15377"/>
        <dbReference type="ChEBI" id="CHEBI:29805"/>
        <dbReference type="ChEBI" id="CHEBI:43474"/>
        <dbReference type="ChEBI" id="CHEBI:58033"/>
        <dbReference type="EC" id="3.1.3.18"/>
    </reaction>
</comment>
<dbReference type="NCBIfam" id="TIGR01509">
    <property type="entry name" value="HAD-SF-IA-v3"/>
    <property type="match status" value="1"/>
</dbReference>
<keyword evidence="6 10" id="KW-0479">Metal-binding</keyword>
<dbReference type="PANTHER" id="PTHR43434:SF1">
    <property type="entry name" value="PHOSPHOGLYCOLATE PHOSPHATASE"/>
    <property type="match status" value="1"/>
</dbReference>
<dbReference type="RefSeq" id="WP_215380586.1">
    <property type="nucleotide sequence ID" value="NZ_JAGTIS010000021.1"/>
</dbReference>
<evidence type="ECO:0000256" key="10">
    <source>
        <dbReference type="HAMAP-Rule" id="MF_00495"/>
    </source>
</evidence>
<comment type="cofactor">
    <cofactor evidence="2 10">
        <name>Mg(2+)</name>
        <dbReference type="ChEBI" id="CHEBI:18420"/>
    </cofactor>
</comment>
<keyword evidence="8 10" id="KW-0460">Magnesium</keyword>